<dbReference type="InterPro" id="IPR028082">
    <property type="entry name" value="Peripla_BP_I"/>
</dbReference>
<evidence type="ECO:0000256" key="10">
    <source>
        <dbReference type="SAM" id="Phobius"/>
    </source>
</evidence>
<evidence type="ECO:0000256" key="1">
    <source>
        <dbReference type="ARBA" id="ARBA00004141"/>
    </source>
</evidence>
<dbReference type="Proteomes" id="UP000270296">
    <property type="component" value="Unassembled WGS sequence"/>
</dbReference>
<feature type="coiled-coil region" evidence="9">
    <location>
        <begin position="594"/>
        <end position="621"/>
    </location>
</feature>
<evidence type="ECO:0000256" key="8">
    <source>
        <dbReference type="ARBA" id="ARBA00023224"/>
    </source>
</evidence>
<feature type="transmembrane region" description="Helical" evidence="10">
    <location>
        <begin position="331"/>
        <end position="351"/>
    </location>
</feature>
<keyword evidence="2 10" id="KW-0812">Transmembrane</keyword>
<keyword evidence="6" id="KW-0675">Receptor</keyword>
<dbReference type="GO" id="GO:0038039">
    <property type="term" value="C:G protein-coupled receptor heterodimeric complex"/>
    <property type="evidence" value="ECO:0007669"/>
    <property type="project" value="TreeGrafter"/>
</dbReference>
<organism evidence="14">
    <name type="scientific">Soboliphyme baturini</name>
    <dbReference type="NCBI Taxonomy" id="241478"/>
    <lineage>
        <taxon>Eukaryota</taxon>
        <taxon>Metazoa</taxon>
        <taxon>Ecdysozoa</taxon>
        <taxon>Nematoda</taxon>
        <taxon>Enoplea</taxon>
        <taxon>Dorylaimia</taxon>
        <taxon>Dioctophymatida</taxon>
        <taxon>Dioctophymatoidea</taxon>
        <taxon>Soboliphymatidae</taxon>
        <taxon>Soboliphyme</taxon>
    </lineage>
</organism>
<dbReference type="OrthoDB" id="5818613at2759"/>
<dbReference type="InterPro" id="IPR001828">
    <property type="entry name" value="ANF_lig-bd_rcpt"/>
</dbReference>
<evidence type="ECO:0000256" key="6">
    <source>
        <dbReference type="ARBA" id="ARBA00023170"/>
    </source>
</evidence>
<dbReference type="EMBL" id="UZAM01014076">
    <property type="protein sequence ID" value="VDP31797.1"/>
    <property type="molecule type" value="Genomic_DNA"/>
</dbReference>
<keyword evidence="4" id="KW-0297">G-protein coupled receptor</keyword>
<feature type="transmembrane region" description="Helical" evidence="10">
    <location>
        <begin position="525"/>
        <end position="543"/>
    </location>
</feature>
<dbReference type="InterPro" id="IPR017978">
    <property type="entry name" value="GPCR_3_C"/>
</dbReference>
<feature type="domain" description="G-protein coupled receptors family 3 profile" evidence="11">
    <location>
        <begin position="365"/>
        <end position="582"/>
    </location>
</feature>
<accession>A0A183J3I9</accession>
<evidence type="ECO:0000256" key="3">
    <source>
        <dbReference type="ARBA" id="ARBA00022989"/>
    </source>
</evidence>
<comment type="subcellular location">
    <subcellularLocation>
        <location evidence="1">Membrane</location>
        <topology evidence="1">Multi-pass membrane protein</topology>
    </subcellularLocation>
</comment>
<feature type="transmembrane region" description="Helical" evidence="10">
    <location>
        <begin position="549"/>
        <end position="571"/>
    </location>
</feature>
<dbReference type="WBParaSite" id="SBAD_0001080301-mRNA-1">
    <property type="protein sequence ID" value="SBAD_0001080301-mRNA-1"/>
    <property type="gene ID" value="SBAD_0001080301"/>
</dbReference>
<feature type="transmembrane region" description="Helical" evidence="10">
    <location>
        <begin position="371"/>
        <end position="389"/>
    </location>
</feature>
<sequence>SSEDLQEQCAKNNIHVVSVQSFYGDPAPARQDVRIIVGLFYEKEARKVFCEVYKEHLYGKHYVWIILGWYGDSWFIPTSEDELNCTAEQMYDATQYHFTTEMLMHSQEETRGISGMNSVQFASRLSARLDKAPNITGGFPEAPLAYDAIWSAVFALNCSMEKWKARNLTLDDFSYEDATMAQEIYNCMRRTKFRGVSGEVMFSEKGERIAWTLIEQLQGQCIVECAFSKTVSQFLDGKYEVMGYYDYRSDNLSWRNKEKFISEAKSKYTDLDDYIPPDEVVIQEKWIAVGHIQFMIFGAAGALGIIWAIINGSFNVVFRYRRIVAESCAEVNDIMLVGCIVCIVGIVLIGLPTERALVAVEKYFCHARALMLMYGFSLLFGSLFSKALMAHRLKFMATKHMVGEKAILAFSLHEIFIIILEEIKSWMFYTIIGLFLCMDTFIIAAWITVDPMHRSVQYFDIVDSHEENIKFRPAVEHCTSQNQKIWIGLIYSYKGFLLLFGLFLAYEARNMKTKQMNDSRFVSMAIYNVAILCCITGPVALIITSQPDANFAFCAVTIILCTFTSMGLLFVPKMKHVFFEPNFTEENYFGDGNLSFNQEKLNALLVKNNELKAQIAEVKEVTFYFS</sequence>
<dbReference type="PROSITE" id="PS50259">
    <property type="entry name" value="G_PROTEIN_RECEP_F3_4"/>
    <property type="match status" value="1"/>
</dbReference>
<evidence type="ECO:0000256" key="7">
    <source>
        <dbReference type="ARBA" id="ARBA00023180"/>
    </source>
</evidence>
<keyword evidence="13" id="KW-1185">Reference proteome</keyword>
<evidence type="ECO:0000256" key="2">
    <source>
        <dbReference type="ARBA" id="ARBA00022692"/>
    </source>
</evidence>
<proteinExistence type="predicted"/>
<dbReference type="PRINTS" id="PR01176">
    <property type="entry name" value="GABABRECEPTR"/>
</dbReference>
<keyword evidence="5 10" id="KW-0472">Membrane</keyword>
<gene>
    <name evidence="12" type="ORF">SBAD_LOCUS10437</name>
</gene>
<evidence type="ECO:0000256" key="4">
    <source>
        <dbReference type="ARBA" id="ARBA00023040"/>
    </source>
</evidence>
<evidence type="ECO:0000256" key="9">
    <source>
        <dbReference type="SAM" id="Coils"/>
    </source>
</evidence>
<dbReference type="AlphaFoldDB" id="A0A183J3I9"/>
<dbReference type="Gene3D" id="3.40.50.2300">
    <property type="match status" value="2"/>
</dbReference>
<dbReference type="Pfam" id="PF01094">
    <property type="entry name" value="ANF_receptor"/>
    <property type="match status" value="1"/>
</dbReference>
<dbReference type="PRINTS" id="PR01177">
    <property type="entry name" value="GABAB1RECPTR"/>
</dbReference>
<dbReference type="PANTHER" id="PTHR10519">
    <property type="entry name" value="GABA-B RECEPTOR"/>
    <property type="match status" value="1"/>
</dbReference>
<feature type="transmembrane region" description="Helical" evidence="10">
    <location>
        <begin position="485"/>
        <end position="505"/>
    </location>
</feature>
<feature type="transmembrane region" description="Helical" evidence="10">
    <location>
        <begin position="286"/>
        <end position="310"/>
    </location>
</feature>
<reference evidence="12 13" key="2">
    <citation type="submission" date="2018-11" db="EMBL/GenBank/DDBJ databases">
        <authorList>
            <consortium name="Pathogen Informatics"/>
        </authorList>
    </citation>
    <scope>NUCLEOTIDE SEQUENCE [LARGE SCALE GENOMIC DNA]</scope>
</reference>
<dbReference type="PANTHER" id="PTHR10519:SF77">
    <property type="entry name" value="GAMMA-AMINOBUTYRIC ACID TYPE B RECEPTOR SUBUNIT 1"/>
    <property type="match status" value="1"/>
</dbReference>
<dbReference type="Pfam" id="PF00003">
    <property type="entry name" value="7tm_3"/>
    <property type="match status" value="1"/>
</dbReference>
<name>A0A183J3I9_9BILA</name>
<evidence type="ECO:0000313" key="12">
    <source>
        <dbReference type="EMBL" id="VDP31797.1"/>
    </source>
</evidence>
<dbReference type="GO" id="GO:0007214">
    <property type="term" value="P:gamma-aminobutyric acid signaling pathway"/>
    <property type="evidence" value="ECO:0007669"/>
    <property type="project" value="TreeGrafter"/>
</dbReference>
<dbReference type="CDD" id="cd06366">
    <property type="entry name" value="PBP1_GABAb_receptor"/>
    <property type="match status" value="1"/>
</dbReference>
<protein>
    <submittedName>
        <fullName evidence="14">G_PROTEIN_RECEP_F3_4 domain-containing protein</fullName>
    </submittedName>
</protein>
<dbReference type="InterPro" id="IPR002455">
    <property type="entry name" value="GPCR3_GABA-B"/>
</dbReference>
<keyword evidence="9" id="KW-0175">Coiled coil</keyword>
<evidence type="ECO:0000313" key="13">
    <source>
        <dbReference type="Proteomes" id="UP000270296"/>
    </source>
</evidence>
<keyword evidence="8" id="KW-0807">Transducer</keyword>
<dbReference type="SUPFAM" id="SSF53822">
    <property type="entry name" value="Periplasmic binding protein-like I"/>
    <property type="match status" value="1"/>
</dbReference>
<evidence type="ECO:0000259" key="11">
    <source>
        <dbReference type="PROSITE" id="PS50259"/>
    </source>
</evidence>
<keyword evidence="7" id="KW-0325">Glycoprotein</keyword>
<evidence type="ECO:0000313" key="14">
    <source>
        <dbReference type="WBParaSite" id="SBAD_0001080301-mRNA-1"/>
    </source>
</evidence>
<reference evidence="14" key="1">
    <citation type="submission" date="2016-06" db="UniProtKB">
        <authorList>
            <consortium name="WormBaseParasite"/>
        </authorList>
    </citation>
    <scope>IDENTIFICATION</scope>
</reference>
<feature type="transmembrane region" description="Helical" evidence="10">
    <location>
        <begin position="426"/>
        <end position="449"/>
    </location>
</feature>
<evidence type="ECO:0000256" key="5">
    <source>
        <dbReference type="ARBA" id="ARBA00023136"/>
    </source>
</evidence>
<dbReference type="GO" id="GO:0004965">
    <property type="term" value="F:G protein-coupled GABA receptor activity"/>
    <property type="evidence" value="ECO:0007669"/>
    <property type="project" value="InterPro"/>
</dbReference>
<keyword evidence="3 10" id="KW-1133">Transmembrane helix</keyword>